<keyword evidence="3" id="KW-1185">Reference proteome</keyword>
<name>A0A8J2Z3U6_9GAMM</name>
<evidence type="ECO:0000256" key="1">
    <source>
        <dbReference type="SAM" id="Phobius"/>
    </source>
</evidence>
<dbReference type="EMBL" id="BMJS01000005">
    <property type="protein sequence ID" value="GGF93126.1"/>
    <property type="molecule type" value="Genomic_DNA"/>
</dbReference>
<feature type="transmembrane region" description="Helical" evidence="1">
    <location>
        <begin position="90"/>
        <end position="108"/>
    </location>
</feature>
<proteinExistence type="predicted"/>
<reference evidence="2" key="2">
    <citation type="submission" date="2020-09" db="EMBL/GenBank/DDBJ databases">
        <authorList>
            <person name="Sun Q."/>
            <person name="Zhou Y."/>
        </authorList>
    </citation>
    <scope>NUCLEOTIDE SEQUENCE</scope>
    <source>
        <strain evidence="2">CGMCC 1.15758</strain>
    </source>
</reference>
<sequence>MTVKLNYAKLEIVDALIESDFERKQAETLVKILSNTEHDQLCTEQEIIEMLNSVAKDTITEMRREFDKRMEISEKRFDDEIKEMRSHKRWIVGTIITVGIAIIGYLQFFH</sequence>
<protein>
    <submittedName>
        <fullName evidence="2">Uncharacterized protein</fullName>
    </submittedName>
</protein>
<gene>
    <name evidence="2" type="ORF">GCM10010995_07820</name>
</gene>
<dbReference type="AlphaFoldDB" id="A0A8J2Z3U6"/>
<keyword evidence="1" id="KW-0812">Transmembrane</keyword>
<organism evidence="2 3">
    <name type="scientific">Cysteiniphilum litorale</name>
    <dbReference type="NCBI Taxonomy" id="2056700"/>
    <lineage>
        <taxon>Bacteria</taxon>
        <taxon>Pseudomonadati</taxon>
        <taxon>Pseudomonadota</taxon>
        <taxon>Gammaproteobacteria</taxon>
        <taxon>Thiotrichales</taxon>
        <taxon>Fastidiosibacteraceae</taxon>
        <taxon>Cysteiniphilum</taxon>
    </lineage>
</organism>
<keyword evidence="1" id="KW-1133">Transmembrane helix</keyword>
<comment type="caution">
    <text evidence="2">The sequence shown here is derived from an EMBL/GenBank/DDBJ whole genome shotgun (WGS) entry which is preliminary data.</text>
</comment>
<evidence type="ECO:0000313" key="2">
    <source>
        <dbReference type="EMBL" id="GGF93126.1"/>
    </source>
</evidence>
<evidence type="ECO:0000313" key="3">
    <source>
        <dbReference type="Proteomes" id="UP000636949"/>
    </source>
</evidence>
<dbReference type="Proteomes" id="UP000636949">
    <property type="component" value="Unassembled WGS sequence"/>
</dbReference>
<dbReference type="RefSeq" id="WP_117002145.1">
    <property type="nucleotide sequence ID" value="NZ_BMJS01000005.1"/>
</dbReference>
<accession>A0A8J2Z3U6</accession>
<keyword evidence="1" id="KW-0472">Membrane</keyword>
<reference evidence="2" key="1">
    <citation type="journal article" date="2014" name="Int. J. Syst. Evol. Microbiol.">
        <title>Complete genome sequence of Corynebacterium casei LMG S-19264T (=DSM 44701T), isolated from a smear-ripened cheese.</title>
        <authorList>
            <consortium name="US DOE Joint Genome Institute (JGI-PGF)"/>
            <person name="Walter F."/>
            <person name="Albersmeier A."/>
            <person name="Kalinowski J."/>
            <person name="Ruckert C."/>
        </authorList>
    </citation>
    <scope>NUCLEOTIDE SEQUENCE</scope>
    <source>
        <strain evidence="2">CGMCC 1.15758</strain>
    </source>
</reference>